<evidence type="ECO:0008006" key="2">
    <source>
        <dbReference type="Google" id="ProtNLM"/>
    </source>
</evidence>
<protein>
    <recommendedName>
        <fullName evidence="2">DNA polymerase III subunit alpha</fullName>
    </recommendedName>
</protein>
<evidence type="ECO:0000313" key="1">
    <source>
        <dbReference type="EMBL" id="GAH47259.1"/>
    </source>
</evidence>
<dbReference type="EMBL" id="BARU01007778">
    <property type="protein sequence ID" value="GAH47259.1"/>
    <property type="molecule type" value="Genomic_DNA"/>
</dbReference>
<name>X1H063_9ZZZZ</name>
<organism evidence="1">
    <name type="scientific">marine sediment metagenome</name>
    <dbReference type="NCBI Taxonomy" id="412755"/>
    <lineage>
        <taxon>unclassified sequences</taxon>
        <taxon>metagenomes</taxon>
        <taxon>ecological metagenomes</taxon>
    </lineage>
</organism>
<dbReference type="Pfam" id="PF10049">
    <property type="entry name" value="DUF2283"/>
    <property type="match status" value="1"/>
</dbReference>
<dbReference type="AlphaFoldDB" id="X1H063"/>
<gene>
    <name evidence="1" type="ORF">S03H2_15314</name>
</gene>
<dbReference type="InterPro" id="IPR019270">
    <property type="entry name" value="DUF2283"/>
</dbReference>
<reference evidence="1" key="1">
    <citation type="journal article" date="2014" name="Front. Microbiol.">
        <title>High frequency of phylogenetically diverse reductive dehalogenase-homologous genes in deep subseafloor sedimentary metagenomes.</title>
        <authorList>
            <person name="Kawai M."/>
            <person name="Futagami T."/>
            <person name="Toyoda A."/>
            <person name="Takaki Y."/>
            <person name="Nishi S."/>
            <person name="Hori S."/>
            <person name="Arai W."/>
            <person name="Tsubouchi T."/>
            <person name="Morono Y."/>
            <person name="Uchiyama I."/>
            <person name="Ito T."/>
            <person name="Fujiyama A."/>
            <person name="Inagaki F."/>
            <person name="Takami H."/>
        </authorList>
    </citation>
    <scope>NUCLEOTIDE SEQUENCE</scope>
    <source>
        <strain evidence="1">Expedition CK06-06</strain>
    </source>
</reference>
<comment type="caution">
    <text evidence="1">The sequence shown here is derived from an EMBL/GenBank/DDBJ whole genome shotgun (WGS) entry which is preliminary data.</text>
</comment>
<accession>X1H063</accession>
<sequence>MSKTKMNYFKKEDVLHLVISDQEEVNSVELSPNVTAELNQSGELIGIEILEASSFIRDSILEAAQARMLDFSKPHKKRAESSS</sequence>
<proteinExistence type="predicted"/>